<evidence type="ECO:0000313" key="2">
    <source>
        <dbReference type="Proteomes" id="UP000070058"/>
    </source>
</evidence>
<dbReference type="RefSeq" id="WP_068630621.1">
    <property type="nucleotide sequence ID" value="NZ_LSZQ01000052.1"/>
</dbReference>
<proteinExistence type="predicted"/>
<dbReference type="Proteomes" id="UP000070058">
    <property type="component" value="Unassembled WGS sequence"/>
</dbReference>
<organism evidence="1 2">
    <name type="scientific">Cephaloticoccus primus</name>
    <dbReference type="NCBI Taxonomy" id="1548207"/>
    <lineage>
        <taxon>Bacteria</taxon>
        <taxon>Pseudomonadati</taxon>
        <taxon>Verrucomicrobiota</taxon>
        <taxon>Opitutia</taxon>
        <taxon>Opitutales</taxon>
        <taxon>Opitutaceae</taxon>
        <taxon>Cephaloticoccus</taxon>
    </lineage>
</organism>
<name>A0A139SKL3_9BACT</name>
<evidence type="ECO:0000313" key="1">
    <source>
        <dbReference type="EMBL" id="KXU35091.1"/>
    </source>
</evidence>
<dbReference type="EMBL" id="LSZQ01000052">
    <property type="protein sequence ID" value="KXU35091.1"/>
    <property type="molecule type" value="Genomic_DNA"/>
</dbReference>
<gene>
    <name evidence="1" type="ORF">AXK11_06980</name>
</gene>
<dbReference type="InterPro" id="IPR027417">
    <property type="entry name" value="P-loop_NTPase"/>
</dbReference>
<comment type="caution">
    <text evidence="1">The sequence shown here is derived from an EMBL/GenBank/DDBJ whole genome shotgun (WGS) entry which is preliminary data.</text>
</comment>
<reference evidence="2" key="1">
    <citation type="submission" date="2016-02" db="EMBL/GenBank/DDBJ databases">
        <authorList>
            <person name="Sanders J.G."/>
            <person name="Lin J.Y."/>
            <person name="Wertz J.T."/>
            <person name="Russell J.A."/>
            <person name="Moreau C.S."/>
            <person name="Powell S."/>
        </authorList>
    </citation>
    <scope>NUCLEOTIDE SEQUENCE [LARGE SCALE GENOMIC DNA]</scope>
    <source>
        <strain evidence="2">CAG34</strain>
    </source>
</reference>
<accession>A0A139SKL3</accession>
<dbReference type="STRING" id="1548207.AXK11_06980"/>
<evidence type="ECO:0008006" key="3">
    <source>
        <dbReference type="Google" id="ProtNLM"/>
    </source>
</evidence>
<keyword evidence="2" id="KW-1185">Reference proteome</keyword>
<dbReference type="Gene3D" id="3.40.50.300">
    <property type="entry name" value="P-loop containing nucleotide triphosphate hydrolases"/>
    <property type="match status" value="1"/>
</dbReference>
<dbReference type="AlphaFoldDB" id="A0A139SKL3"/>
<protein>
    <recommendedName>
        <fullName evidence="3">Adenylate kinase</fullName>
    </recommendedName>
</protein>
<sequence length="162" mass="17259">MMTLSFRPLFLGGNVARTKLVCLGSAGKLLLSGASSLKNILEHVSLAGQLRPEISRRPDCRSDRAAAGEELALASMRRWFFARKPDAGFVLTGFPATLLQAIVFDEWLDARGESLDAVLVEKTSGATAASPELLKHFSTQGLLCETHDCNPSTAATEAALAA</sequence>